<feature type="non-terminal residue" evidence="3">
    <location>
        <position position="1"/>
    </location>
</feature>
<dbReference type="Gene3D" id="2.60.40.10">
    <property type="entry name" value="Immunoglobulins"/>
    <property type="match status" value="1"/>
</dbReference>
<evidence type="ECO:0000259" key="2">
    <source>
        <dbReference type="PROSITE" id="PS50853"/>
    </source>
</evidence>
<evidence type="ECO:0000256" key="1">
    <source>
        <dbReference type="SAM" id="MobiDB-lite"/>
    </source>
</evidence>
<organism evidence="3 4">
    <name type="scientific">Acerihabitans arboris</name>
    <dbReference type="NCBI Taxonomy" id="2691583"/>
    <lineage>
        <taxon>Bacteria</taxon>
        <taxon>Pseudomonadati</taxon>
        <taxon>Pseudomonadota</taxon>
        <taxon>Gammaproteobacteria</taxon>
        <taxon>Enterobacterales</taxon>
        <taxon>Pectobacteriaceae</taxon>
        <taxon>Acerihabitans</taxon>
    </lineage>
</organism>
<dbReference type="PANTHER" id="PTHR46957">
    <property type="entry name" value="CYTOKINE RECEPTOR"/>
    <property type="match status" value="1"/>
</dbReference>
<dbReference type="CDD" id="cd00063">
    <property type="entry name" value="FN3"/>
    <property type="match status" value="1"/>
</dbReference>
<dbReference type="Pfam" id="PF00041">
    <property type="entry name" value="fn3"/>
    <property type="match status" value="1"/>
</dbReference>
<accession>A0A845STG0</accession>
<proteinExistence type="predicted"/>
<keyword evidence="4" id="KW-1185">Reference proteome</keyword>
<dbReference type="PROSITE" id="PS50853">
    <property type="entry name" value="FN3"/>
    <property type="match status" value="1"/>
</dbReference>
<name>A0A845STG0_9GAMM</name>
<dbReference type="GO" id="GO:0016020">
    <property type="term" value="C:membrane"/>
    <property type="evidence" value="ECO:0007669"/>
    <property type="project" value="UniProtKB-SubCell"/>
</dbReference>
<feature type="compositionally biased region" description="Polar residues" evidence="1">
    <location>
        <begin position="245"/>
        <end position="258"/>
    </location>
</feature>
<dbReference type="AlphaFoldDB" id="A0A845STG0"/>
<comment type="caution">
    <text evidence="3">The sequence shown here is derived from an EMBL/GenBank/DDBJ whole genome shotgun (WGS) entry which is preliminary data.</text>
</comment>
<feature type="region of interest" description="Disordered" evidence="1">
    <location>
        <begin position="234"/>
        <end position="258"/>
    </location>
</feature>
<feature type="domain" description="Fibronectin type-III" evidence="2">
    <location>
        <begin position="39"/>
        <end position="128"/>
    </location>
</feature>
<dbReference type="SUPFAM" id="SSF49265">
    <property type="entry name" value="Fibronectin type III"/>
    <property type="match status" value="1"/>
</dbReference>
<dbReference type="PANTHER" id="PTHR46957:SF3">
    <property type="entry name" value="CYTOKINE RECEPTOR"/>
    <property type="match status" value="1"/>
</dbReference>
<dbReference type="SMART" id="SM00060">
    <property type="entry name" value="FN3"/>
    <property type="match status" value="2"/>
</dbReference>
<dbReference type="InterPro" id="IPR003961">
    <property type="entry name" value="FN3_dom"/>
</dbReference>
<evidence type="ECO:0000313" key="3">
    <source>
        <dbReference type="EMBL" id="NDL66106.1"/>
    </source>
</evidence>
<dbReference type="InterPro" id="IPR036116">
    <property type="entry name" value="FN3_sf"/>
</dbReference>
<reference evidence="3 4" key="2">
    <citation type="submission" date="2020-02" db="EMBL/GenBank/DDBJ databases">
        <title>The new genus of Enterobacteriales.</title>
        <authorList>
            <person name="Kim I.S."/>
        </authorList>
    </citation>
    <scope>NUCLEOTIDE SEQUENCE [LARGE SCALE GENOMIC DNA]</scope>
    <source>
        <strain evidence="3 4">SAP-6</strain>
    </source>
</reference>
<evidence type="ECO:0000313" key="4">
    <source>
        <dbReference type="Proteomes" id="UP000461443"/>
    </source>
</evidence>
<dbReference type="InterPro" id="IPR013783">
    <property type="entry name" value="Ig-like_fold"/>
</dbReference>
<dbReference type="Proteomes" id="UP000461443">
    <property type="component" value="Unassembled WGS sequence"/>
</dbReference>
<gene>
    <name evidence="3" type="ORF">GRH90_25720</name>
</gene>
<dbReference type="EMBL" id="WUBS01000042">
    <property type="protein sequence ID" value="NDL66106.1"/>
    <property type="molecule type" value="Genomic_DNA"/>
</dbReference>
<reference evidence="3 4" key="1">
    <citation type="submission" date="2019-12" db="EMBL/GenBank/DDBJ databases">
        <authorList>
            <person name="Lee S.D."/>
        </authorList>
    </citation>
    <scope>NUCLEOTIDE SEQUENCE [LARGE SCALE GENOMIC DNA]</scope>
    <source>
        <strain evidence="3 4">SAP-6</strain>
    </source>
</reference>
<protein>
    <recommendedName>
        <fullName evidence="2">Fibronectin type-III domain-containing protein</fullName>
    </recommendedName>
</protein>
<dbReference type="RefSeq" id="WP_218586293.1">
    <property type="nucleotide sequence ID" value="NZ_WUBS01000042.1"/>
</dbReference>
<sequence>TPGTTYRFYIVSEGLDGQFGLNASNEITPTTAALARPPSPVNLRTTVVAAGSVTLQWDTGADGTQPVSYFSVYQNGAFLANITGYTLTLNTLTPGLLYDFFIVSVAANGQTGATSSNTLEVIIGTAPALPPAAPLSASYQFVNATTAQLNINPGSGGGLVNGFAALELNSQRWFFSPGANPLIRVDNLTSGQSYYFLVFAVGRDGQRSAGYAQVSFTQPQGIISSPDYPYPEPCGTPWSEGYHPQPNSQQYGGESPIQYSWYQR</sequence>
<dbReference type="InterPro" id="IPR050713">
    <property type="entry name" value="RTP_Phos/Ushers"/>
</dbReference>